<organism evidence="3 4">
    <name type="scientific">Handelsmanbacteria sp. (strain RIFCSPLOWO2_12_FULL_64_10)</name>
    <dbReference type="NCBI Taxonomy" id="1817868"/>
    <lineage>
        <taxon>Bacteria</taxon>
        <taxon>Candidatus Handelsmaniibacteriota</taxon>
    </lineage>
</organism>
<evidence type="ECO:0000313" key="3">
    <source>
        <dbReference type="EMBL" id="OGG46680.1"/>
    </source>
</evidence>
<dbReference type="CDD" id="cd00254">
    <property type="entry name" value="LT-like"/>
    <property type="match status" value="1"/>
</dbReference>
<reference evidence="3 4" key="1">
    <citation type="journal article" date="2016" name="Nat. Commun.">
        <title>Thousands of microbial genomes shed light on interconnected biogeochemical processes in an aquifer system.</title>
        <authorList>
            <person name="Anantharaman K."/>
            <person name="Brown C.T."/>
            <person name="Hug L.A."/>
            <person name="Sharon I."/>
            <person name="Castelle C.J."/>
            <person name="Probst A.J."/>
            <person name="Thomas B.C."/>
            <person name="Singh A."/>
            <person name="Wilkins M.J."/>
            <person name="Karaoz U."/>
            <person name="Brodie E.L."/>
            <person name="Williams K.H."/>
            <person name="Hubbard S.S."/>
            <person name="Banfield J.F."/>
        </authorList>
    </citation>
    <scope>NUCLEOTIDE SEQUENCE [LARGE SCALE GENOMIC DNA]</scope>
    <source>
        <strain evidence="4">RIFCSPLOWO2_12_FULL_64_10</strain>
    </source>
</reference>
<dbReference type="EMBL" id="MFKF01000288">
    <property type="protein sequence ID" value="OGG46680.1"/>
    <property type="molecule type" value="Genomic_DNA"/>
</dbReference>
<dbReference type="PANTHER" id="PTHR37423:SF2">
    <property type="entry name" value="MEMBRANE-BOUND LYTIC MUREIN TRANSGLYCOSYLASE C"/>
    <property type="match status" value="1"/>
</dbReference>
<dbReference type="Proteomes" id="UP000178606">
    <property type="component" value="Unassembled WGS sequence"/>
</dbReference>
<evidence type="ECO:0000313" key="4">
    <source>
        <dbReference type="Proteomes" id="UP000178606"/>
    </source>
</evidence>
<dbReference type="PANTHER" id="PTHR37423">
    <property type="entry name" value="SOLUBLE LYTIC MUREIN TRANSGLYCOSYLASE-RELATED"/>
    <property type="match status" value="1"/>
</dbReference>
<sequence>MYRLFMFKLVGLSVAASLLAAWLALWHNSRPIELAGQVDDLRSRTAVMEDLRRQVDLLHGMQVETRRILERLQEAADIHIYASRYRIERGLAAAVYAAATAHGFEPDLIFRIVDAESNFNPSDVSPKGAVGLMQVMPATASIYGVDRATLFDPQTNLNVGLLHLRNCLWAENNDIVKALDRYNRGNRPDALHRYASRILKGESFNY</sequence>
<evidence type="ECO:0000256" key="1">
    <source>
        <dbReference type="ARBA" id="ARBA00007734"/>
    </source>
</evidence>
<dbReference type="Gene3D" id="1.10.530.10">
    <property type="match status" value="1"/>
</dbReference>
<feature type="domain" description="Transglycosylase SLT" evidence="2">
    <location>
        <begin position="97"/>
        <end position="188"/>
    </location>
</feature>
<comment type="similarity">
    <text evidence="1">Belongs to the transglycosylase Slt family.</text>
</comment>
<protein>
    <recommendedName>
        <fullName evidence="2">Transglycosylase SLT domain-containing protein</fullName>
    </recommendedName>
</protein>
<dbReference type="AlphaFoldDB" id="A0A1F6CCD7"/>
<dbReference type="Pfam" id="PF01464">
    <property type="entry name" value="SLT"/>
    <property type="match status" value="1"/>
</dbReference>
<name>A0A1F6CCD7_HANXR</name>
<gene>
    <name evidence="3" type="ORF">A3F84_25095</name>
</gene>
<dbReference type="GO" id="GO:0016020">
    <property type="term" value="C:membrane"/>
    <property type="evidence" value="ECO:0007669"/>
    <property type="project" value="InterPro"/>
</dbReference>
<dbReference type="InterPro" id="IPR000189">
    <property type="entry name" value="Transglyc_AS"/>
</dbReference>
<dbReference type="SUPFAM" id="SSF53955">
    <property type="entry name" value="Lysozyme-like"/>
    <property type="match status" value="1"/>
</dbReference>
<proteinExistence type="inferred from homology"/>
<dbReference type="InterPro" id="IPR008258">
    <property type="entry name" value="Transglycosylase_SLT_dom_1"/>
</dbReference>
<dbReference type="PROSITE" id="PS00922">
    <property type="entry name" value="TRANSGLYCOSYLASE"/>
    <property type="match status" value="1"/>
</dbReference>
<dbReference type="GO" id="GO:0008933">
    <property type="term" value="F:peptidoglycan lytic transglycosylase activity"/>
    <property type="evidence" value="ECO:0007669"/>
    <property type="project" value="InterPro"/>
</dbReference>
<dbReference type="InterPro" id="IPR023346">
    <property type="entry name" value="Lysozyme-like_dom_sf"/>
</dbReference>
<dbReference type="GO" id="GO:0000270">
    <property type="term" value="P:peptidoglycan metabolic process"/>
    <property type="evidence" value="ECO:0007669"/>
    <property type="project" value="InterPro"/>
</dbReference>
<evidence type="ECO:0000259" key="2">
    <source>
        <dbReference type="Pfam" id="PF01464"/>
    </source>
</evidence>
<comment type="caution">
    <text evidence="3">The sequence shown here is derived from an EMBL/GenBank/DDBJ whole genome shotgun (WGS) entry which is preliminary data.</text>
</comment>
<accession>A0A1F6CCD7</accession>